<dbReference type="InterPro" id="IPR029062">
    <property type="entry name" value="Class_I_gatase-like"/>
</dbReference>
<dbReference type="Pfam" id="PF07722">
    <property type="entry name" value="Peptidase_C26"/>
    <property type="match status" value="1"/>
</dbReference>
<evidence type="ECO:0000256" key="4">
    <source>
        <dbReference type="ARBA" id="ARBA00022525"/>
    </source>
</evidence>
<dbReference type="EMBL" id="HBGY01021408">
    <property type="protein sequence ID" value="CAD9591242.1"/>
    <property type="molecule type" value="Transcribed_RNA"/>
</dbReference>
<dbReference type="GO" id="GO:0005524">
    <property type="term" value="F:ATP binding"/>
    <property type="evidence" value="ECO:0007669"/>
    <property type="project" value="InterPro"/>
</dbReference>
<name>A0A7S2PDS4_9STRA</name>
<feature type="active site" evidence="8">
    <location>
        <position position="243"/>
    </location>
</feature>
<dbReference type="SUPFAM" id="SSF52317">
    <property type="entry name" value="Class I glutamine amidotransferase-like"/>
    <property type="match status" value="1"/>
</dbReference>
<protein>
    <recommendedName>
        <fullName evidence="3 8">folate gamma-glutamyl hydrolase</fullName>
        <ecNumber evidence="3 8">3.4.19.9</ecNumber>
    </recommendedName>
</protein>
<evidence type="ECO:0000256" key="3">
    <source>
        <dbReference type="ARBA" id="ARBA00012886"/>
    </source>
</evidence>
<feature type="chain" id="PRO_5031387660" description="folate gamma-glutamyl hydrolase" evidence="9">
    <location>
        <begin position="32"/>
        <end position="352"/>
    </location>
</feature>
<evidence type="ECO:0000256" key="6">
    <source>
        <dbReference type="ARBA" id="ARBA00022801"/>
    </source>
</evidence>
<accession>A0A7S2PDS4</accession>
<feature type="signal peptide" evidence="9">
    <location>
        <begin position="1"/>
        <end position="31"/>
    </location>
</feature>
<evidence type="ECO:0000256" key="9">
    <source>
        <dbReference type="SAM" id="SignalP"/>
    </source>
</evidence>
<keyword evidence="4" id="KW-0964">Secreted</keyword>
<keyword evidence="5 9" id="KW-0732">Signal</keyword>
<comment type="similarity">
    <text evidence="2">Belongs to the peptidase C26 family.</text>
</comment>
<sequence>MIMTRKTAFLSSLTAALSLITSSSIVAVVQAADRPVIGIFTRLDAATDEHYIAASYVKWLESAGARSIPIHADTTNETELKDLFQQINGILFPGGGDNTNLDAARIMWDMAKDRNSSGEDYFPIWGTCLGFEWLLQLTSDAGADVLQSGFEAEDVSMALEFTHFGIEESNMFARSDVRDVAASERVAYNHHHQGIEPRFFLADKGLVDMFAISSVNLDLNGRPFVSSIEARDGKFPYYGVQWHPEKNNFEFGTKAGTDEPLEAGINHSRDAVMLSEEMANVFVSEARRSAHLYTEVERFPLVWAYENKPGVMFEQVFIIPSLREEAAAATVEVSSERKGLRGSNDASVTALV</sequence>
<dbReference type="Gene3D" id="3.40.50.880">
    <property type="match status" value="1"/>
</dbReference>
<dbReference type="PROSITE" id="PS51275">
    <property type="entry name" value="PEPTIDASE_C26_GGH"/>
    <property type="match status" value="1"/>
</dbReference>
<keyword evidence="6 8" id="KW-0378">Hydrolase</keyword>
<comment type="subcellular location">
    <subcellularLocation>
        <location evidence="1">Secreted</location>
        <location evidence="1">Extracellular space</location>
    </subcellularLocation>
</comment>
<comment type="catalytic activity">
    <reaction evidence="8">
        <text>(6S)-5,6,7,8-tetrahydrofolyl-(gamma-L-Glu)(n) + (n-1) H2O = (6S)-5,6,7,8-tetrahydrofolate + (n-1) L-glutamate</text>
        <dbReference type="Rhea" id="RHEA:56784"/>
        <dbReference type="Rhea" id="RHEA-COMP:14738"/>
        <dbReference type="ChEBI" id="CHEBI:15377"/>
        <dbReference type="ChEBI" id="CHEBI:29985"/>
        <dbReference type="ChEBI" id="CHEBI:57453"/>
        <dbReference type="ChEBI" id="CHEBI:141005"/>
        <dbReference type="EC" id="3.4.19.9"/>
    </reaction>
</comment>
<organism evidence="10">
    <name type="scientific">Leptocylindrus danicus</name>
    <dbReference type="NCBI Taxonomy" id="163516"/>
    <lineage>
        <taxon>Eukaryota</taxon>
        <taxon>Sar</taxon>
        <taxon>Stramenopiles</taxon>
        <taxon>Ochrophyta</taxon>
        <taxon>Bacillariophyta</taxon>
        <taxon>Coscinodiscophyceae</taxon>
        <taxon>Chaetocerotophycidae</taxon>
        <taxon>Leptocylindrales</taxon>
        <taxon>Leptocylindraceae</taxon>
        <taxon>Leptocylindrus</taxon>
    </lineage>
</organism>
<dbReference type="GO" id="GO:0005773">
    <property type="term" value="C:vacuole"/>
    <property type="evidence" value="ECO:0007669"/>
    <property type="project" value="TreeGrafter"/>
</dbReference>
<dbReference type="AlphaFoldDB" id="A0A7S2PDS4"/>
<gene>
    <name evidence="10" type="ORF">LDAN0321_LOCUS13477</name>
</gene>
<evidence type="ECO:0000256" key="1">
    <source>
        <dbReference type="ARBA" id="ARBA00004239"/>
    </source>
</evidence>
<dbReference type="PROSITE" id="PS51273">
    <property type="entry name" value="GATASE_TYPE_1"/>
    <property type="match status" value="1"/>
</dbReference>
<dbReference type="EC" id="3.4.19.9" evidence="3 8"/>
<dbReference type="PANTHER" id="PTHR11315">
    <property type="entry name" value="PROTEASE FAMILY C26 GAMMA-GLUTAMYL HYDROLASE"/>
    <property type="match status" value="1"/>
</dbReference>
<dbReference type="InterPro" id="IPR015527">
    <property type="entry name" value="Pept_C26_g-glut_hydrolase"/>
</dbReference>
<evidence type="ECO:0000256" key="8">
    <source>
        <dbReference type="PROSITE-ProRule" id="PRU00607"/>
    </source>
</evidence>
<evidence type="ECO:0000256" key="5">
    <source>
        <dbReference type="ARBA" id="ARBA00022729"/>
    </source>
</evidence>
<evidence type="ECO:0000313" key="10">
    <source>
        <dbReference type="EMBL" id="CAD9591242.1"/>
    </source>
</evidence>
<feature type="active site" description="Nucleophile" evidence="7 8">
    <location>
        <position position="128"/>
    </location>
</feature>
<dbReference type="GO" id="GO:0034722">
    <property type="term" value="F:gamma-glutamyl-peptidase activity"/>
    <property type="evidence" value="ECO:0007669"/>
    <property type="project" value="UniProtKB-UniRule"/>
</dbReference>
<reference evidence="10" key="1">
    <citation type="submission" date="2021-01" db="EMBL/GenBank/DDBJ databases">
        <authorList>
            <person name="Corre E."/>
            <person name="Pelletier E."/>
            <person name="Niang G."/>
            <person name="Scheremetjew M."/>
            <person name="Finn R."/>
            <person name="Kale V."/>
            <person name="Holt S."/>
            <person name="Cochrane G."/>
            <person name="Meng A."/>
            <person name="Brown T."/>
            <person name="Cohen L."/>
        </authorList>
    </citation>
    <scope>NUCLEOTIDE SEQUENCE</scope>
    <source>
        <strain evidence="10">B650</strain>
    </source>
</reference>
<dbReference type="InterPro" id="IPR011697">
    <property type="entry name" value="Peptidase_C26"/>
</dbReference>
<dbReference type="GO" id="GO:0005576">
    <property type="term" value="C:extracellular region"/>
    <property type="evidence" value="ECO:0007669"/>
    <property type="project" value="UniProtKB-SubCell"/>
</dbReference>
<proteinExistence type="inferred from homology"/>
<evidence type="ECO:0000256" key="2">
    <source>
        <dbReference type="ARBA" id="ARBA00011083"/>
    </source>
</evidence>
<dbReference type="PANTHER" id="PTHR11315:SF0">
    <property type="entry name" value="FOLATE GAMMA-GLUTAMYL HYDROLASE"/>
    <property type="match status" value="1"/>
</dbReference>
<evidence type="ECO:0000256" key="7">
    <source>
        <dbReference type="PIRSR" id="PIRSR615527-1"/>
    </source>
</evidence>
<dbReference type="GO" id="GO:0046900">
    <property type="term" value="P:tetrahydrofolylpolyglutamate metabolic process"/>
    <property type="evidence" value="ECO:0007669"/>
    <property type="project" value="TreeGrafter"/>
</dbReference>
<dbReference type="GO" id="GO:0006576">
    <property type="term" value="P:biogenic amine metabolic process"/>
    <property type="evidence" value="ECO:0007669"/>
    <property type="project" value="InterPro"/>
</dbReference>
<feature type="active site" description="Proton donor" evidence="7">
    <location>
        <position position="243"/>
    </location>
</feature>